<evidence type="ECO:0000256" key="1">
    <source>
        <dbReference type="SAM" id="Phobius"/>
    </source>
</evidence>
<gene>
    <name evidence="2" type="ORF">ACIO7M_16450</name>
</gene>
<protein>
    <submittedName>
        <fullName evidence="2">Uncharacterized protein</fullName>
    </submittedName>
</protein>
<keyword evidence="1" id="KW-1133">Transmembrane helix</keyword>
<organism evidence="2 3">
    <name type="scientific">Streptomyces toxytricini</name>
    <name type="common">Actinomyces toxytricini</name>
    <dbReference type="NCBI Taxonomy" id="67369"/>
    <lineage>
        <taxon>Bacteria</taxon>
        <taxon>Bacillati</taxon>
        <taxon>Actinomycetota</taxon>
        <taxon>Actinomycetes</taxon>
        <taxon>Kitasatosporales</taxon>
        <taxon>Streptomycetaceae</taxon>
        <taxon>Streptomyces</taxon>
    </lineage>
</organism>
<keyword evidence="1" id="KW-0812">Transmembrane</keyword>
<dbReference type="RefSeq" id="WP_402381479.1">
    <property type="nucleotide sequence ID" value="NZ_JBIUYY010000006.1"/>
</dbReference>
<proteinExistence type="predicted"/>
<dbReference type="Proteomes" id="UP001617351">
    <property type="component" value="Unassembled WGS sequence"/>
</dbReference>
<feature type="transmembrane region" description="Helical" evidence="1">
    <location>
        <begin position="22"/>
        <end position="40"/>
    </location>
</feature>
<keyword evidence="3" id="KW-1185">Reference proteome</keyword>
<reference evidence="2 3" key="1">
    <citation type="submission" date="2024-10" db="EMBL/GenBank/DDBJ databases">
        <title>The Natural Products Discovery Center: Release of the First 8490 Sequenced Strains for Exploring Actinobacteria Biosynthetic Diversity.</title>
        <authorList>
            <person name="Kalkreuter E."/>
            <person name="Kautsar S.A."/>
            <person name="Yang D."/>
            <person name="Bader C.D."/>
            <person name="Teijaro C.N."/>
            <person name="Fluegel L."/>
            <person name="Davis C.M."/>
            <person name="Simpson J.R."/>
            <person name="Lauterbach L."/>
            <person name="Steele A.D."/>
            <person name="Gui C."/>
            <person name="Meng S."/>
            <person name="Li G."/>
            <person name="Viehrig K."/>
            <person name="Ye F."/>
            <person name="Su P."/>
            <person name="Kiefer A.F."/>
            <person name="Nichols A."/>
            <person name="Cepeda A.J."/>
            <person name="Yan W."/>
            <person name="Fan B."/>
            <person name="Jiang Y."/>
            <person name="Adhikari A."/>
            <person name="Zheng C.-J."/>
            <person name="Schuster L."/>
            <person name="Cowan T.M."/>
            <person name="Smanski M.J."/>
            <person name="Chevrette M.G."/>
            <person name="De Carvalho L.P.S."/>
            <person name="Shen B."/>
        </authorList>
    </citation>
    <scope>NUCLEOTIDE SEQUENCE [LARGE SCALE GENOMIC DNA]</scope>
    <source>
        <strain evidence="2 3">NPDC087220</strain>
    </source>
</reference>
<name>A0ABW8EHI6_STRT5</name>
<comment type="caution">
    <text evidence="2">The sequence shown here is derived from an EMBL/GenBank/DDBJ whole genome shotgun (WGS) entry which is preliminary data.</text>
</comment>
<sequence length="46" mass="5076">MVGIMCGSNAAELPELHGAGDHPFRVLLMAVVCTSLYVVFEKRNWL</sequence>
<dbReference type="EMBL" id="JBIUYY010000006">
    <property type="protein sequence ID" value="MFJ2822689.1"/>
    <property type="molecule type" value="Genomic_DNA"/>
</dbReference>
<accession>A0ABW8EHI6</accession>
<evidence type="ECO:0000313" key="2">
    <source>
        <dbReference type="EMBL" id="MFJ2822689.1"/>
    </source>
</evidence>
<evidence type="ECO:0000313" key="3">
    <source>
        <dbReference type="Proteomes" id="UP001617351"/>
    </source>
</evidence>
<keyword evidence="1" id="KW-0472">Membrane</keyword>
<dbReference type="Gene3D" id="1.20.58.340">
    <property type="entry name" value="Magnesium transport protein CorA, transmembrane region"/>
    <property type="match status" value="1"/>
</dbReference>